<proteinExistence type="predicted"/>
<protein>
    <recommendedName>
        <fullName evidence="5">SH3 domain-containing protein</fullName>
    </recommendedName>
</protein>
<dbReference type="InterPro" id="IPR000900">
    <property type="entry name" value="Nebulin_repeat"/>
</dbReference>
<dbReference type="Ensembl" id="ENSKMAT00000010827.1">
    <property type="protein sequence ID" value="ENSKMAP00000010665.1"/>
    <property type="gene ID" value="ENSKMAG00000007677.1"/>
</dbReference>
<dbReference type="GO" id="GO:0030018">
    <property type="term" value="C:Z disc"/>
    <property type="evidence" value="ECO:0007669"/>
    <property type="project" value="InterPro"/>
</dbReference>
<dbReference type="PANTHER" id="PTHR11039">
    <property type="entry name" value="NEBULIN"/>
    <property type="match status" value="1"/>
</dbReference>
<reference evidence="3" key="1">
    <citation type="submission" date="2025-08" db="UniProtKB">
        <authorList>
            <consortium name="Ensembl"/>
        </authorList>
    </citation>
    <scope>IDENTIFICATION</scope>
</reference>
<dbReference type="Proteomes" id="UP000264800">
    <property type="component" value="Unplaced"/>
</dbReference>
<keyword evidence="2" id="KW-0009">Actin-binding</keyword>
<dbReference type="GeneTree" id="ENSGT00940000154533"/>
<name>A0A3Q3A499_KRYMA</name>
<dbReference type="InterPro" id="IPR055297">
    <property type="entry name" value="NEBU/NEBL"/>
</dbReference>
<evidence type="ECO:0000256" key="1">
    <source>
        <dbReference type="ARBA" id="ARBA00022737"/>
    </source>
</evidence>
<keyword evidence="4" id="KW-1185">Reference proteome</keyword>
<reference evidence="3" key="2">
    <citation type="submission" date="2025-09" db="UniProtKB">
        <authorList>
            <consortium name="Ensembl"/>
        </authorList>
    </citation>
    <scope>IDENTIFICATION</scope>
</reference>
<dbReference type="InterPro" id="IPR013998">
    <property type="entry name" value="Nebulin-like"/>
</dbReference>
<sequence length="1244" mass="142844">MSSQKLYKSGLVEMANKGYNLKADAIPILAYKYKLAYEKARGHHVGFRSLQDDPLLVHYMQVAKIQSDKLYKQDYHKAKLKYHSPVDMWSVVHAKQASTIQTMIGYKQIQHTNLLLPDAMNLELARNMQFIASDVCRKCYSSFFKGFYVLKLYRNSQYQRNVFYHFQKNYKQANEEAKKKGYDMRNDAISIKAAKASRDIASDYKYKTGYRKQVGHHIGARCVQDDPLLVLALNSAKIASDALYKKDFNKSKTKFHLPVDMLNLELAKKCQIQVNDFNYRTHLHNWTCLPDSNDVVQARTAYDLQSDAVYKADLKWLQGLGWVPIGSLEVEKAKKAAEILTDRNYRQHPSTIHFTSPIDAMDIVLAKNNKTLVNTSFFALQRLYTEAWENEKTKLHVMPDTPEIMLSQQNAINMSKYKYKTGYRKQVGHHIGARCVQEDPLIMLALNSAKIASDVLYKKDFNKSKTKFHLPVDMLNLELAKKCQIQVNDFNYRTHLHQWTCLPDSNDVVQARKAYDLQSDAVYKADMDEVVGVGWIPIGSLDVVKAKNAAKILSDRLYRQKPDTLKYKTDMTAINYIAAWEADKIKTHVTPDIPEILLSKANAYNISNKIYREAVEKMFRKGYNMKPDAVSVIAAKHGRDIISDYKYKTGYRKQLGHHIGALSVQDDPLIVLALHSAKIASDVLYKKDFNKSKTKFHLPVDMLNLELAKKCQIQVNDFNYRTHLHNWTCLPDSNDVVQARKAYDLQSDAVYKADMEWIKGTGWVPIGSLDVEKAKKAAEILTDRTYREHPSKFKFTASTTDMPYALAQANAQIMNKVSKKYYREGFVNTINKGYFLPKDAVSVLAAKHSRDIVSDYKYKAGFRKQCGHHIGALSVNDDPLIMLAAHVAKVFSNNIYKSEFNKTKTKYHLPVDMLTIELAKKCQQQVNDVNYRTHLHQWTCLPDSNDVVQARKIYDLQSDAVYKADLEWLRGCGWSPQDCVDVVKVKHAQTVLNERLYRQHPSTVKFTSVVDLPAIVLSKQNSDILSDRKYREVWDKDKLVIHIPPDIPPYELAKANAINVSNRLYTKAWDEQKAKACNVREDAISVLRAKASRDIISDYKYKQGYRKQVGHHIGARCVQDDPLIMLAMNSAKIASDALYKKDFNKSKTKFHLPVDMLNLELAKKCQIQVNDFNYRTHLHQWTCLPDSNDVVQARKAYDLQSDNVYKADLEWIRGCGWMAADSVDHVKVRKAQEILNDVGFFFLS</sequence>
<dbReference type="PANTHER" id="PTHR11039:SF37">
    <property type="entry name" value="NEBULIN"/>
    <property type="match status" value="1"/>
</dbReference>
<evidence type="ECO:0000313" key="3">
    <source>
        <dbReference type="Ensembl" id="ENSKMAP00000010665.1"/>
    </source>
</evidence>
<evidence type="ECO:0008006" key="5">
    <source>
        <dbReference type="Google" id="ProtNLM"/>
    </source>
</evidence>
<evidence type="ECO:0000256" key="2">
    <source>
        <dbReference type="ARBA" id="ARBA00023203"/>
    </source>
</evidence>
<evidence type="ECO:0000313" key="4">
    <source>
        <dbReference type="Proteomes" id="UP000264800"/>
    </source>
</evidence>
<dbReference type="AlphaFoldDB" id="A0A3Q3A499"/>
<keyword evidence="1" id="KW-0677">Repeat</keyword>
<dbReference type="GO" id="GO:0051015">
    <property type="term" value="F:actin filament binding"/>
    <property type="evidence" value="ECO:0007669"/>
    <property type="project" value="InterPro"/>
</dbReference>
<dbReference type="GO" id="GO:0071691">
    <property type="term" value="P:cardiac muscle thin filament assembly"/>
    <property type="evidence" value="ECO:0007669"/>
    <property type="project" value="TreeGrafter"/>
</dbReference>
<accession>A0A3Q3A499</accession>
<dbReference type="Pfam" id="PF00880">
    <property type="entry name" value="Nebulin"/>
    <property type="match status" value="18"/>
</dbReference>
<dbReference type="PROSITE" id="PS51216">
    <property type="entry name" value="NEBULIN"/>
    <property type="match status" value="18"/>
</dbReference>
<dbReference type="SMART" id="SM00227">
    <property type="entry name" value="NEBU"/>
    <property type="match status" value="31"/>
</dbReference>
<dbReference type="PRINTS" id="PR00510">
    <property type="entry name" value="NEBULIN"/>
</dbReference>
<organism evidence="3 4">
    <name type="scientific">Kryptolebias marmoratus</name>
    <name type="common">Mangrove killifish</name>
    <name type="synonym">Rivulus marmoratus</name>
    <dbReference type="NCBI Taxonomy" id="37003"/>
    <lineage>
        <taxon>Eukaryota</taxon>
        <taxon>Metazoa</taxon>
        <taxon>Chordata</taxon>
        <taxon>Craniata</taxon>
        <taxon>Vertebrata</taxon>
        <taxon>Euteleostomi</taxon>
        <taxon>Actinopterygii</taxon>
        <taxon>Neopterygii</taxon>
        <taxon>Teleostei</taxon>
        <taxon>Neoteleostei</taxon>
        <taxon>Acanthomorphata</taxon>
        <taxon>Ovalentaria</taxon>
        <taxon>Atherinomorphae</taxon>
        <taxon>Cyprinodontiformes</taxon>
        <taxon>Rivulidae</taxon>
        <taxon>Kryptolebias</taxon>
    </lineage>
</organism>